<dbReference type="Proteomes" id="UP000231279">
    <property type="component" value="Unassembled WGS sequence"/>
</dbReference>
<dbReference type="InterPro" id="IPR055298">
    <property type="entry name" value="AtLOH3-like"/>
</dbReference>
<name>A0A2G9HMI1_9LAMI</name>
<keyword evidence="2" id="KW-1185">Reference proteome</keyword>
<reference evidence="2" key="1">
    <citation type="journal article" date="2018" name="Gigascience">
        <title>Genome assembly of the Pink Ipe (Handroanthus impetiginosus, Bignoniaceae), a highly valued, ecologically keystone Neotropical timber forest tree.</title>
        <authorList>
            <person name="Silva-Junior O.B."/>
            <person name="Grattapaglia D."/>
            <person name="Novaes E."/>
            <person name="Collevatti R.G."/>
        </authorList>
    </citation>
    <scope>NUCLEOTIDE SEQUENCE [LARGE SCALE GENOMIC DNA]</scope>
    <source>
        <strain evidence="2">cv. UFG-1</strain>
    </source>
</reference>
<dbReference type="PANTHER" id="PTHR11697">
    <property type="entry name" value="GENERAL TRANSCRIPTION FACTOR 2-RELATED ZINC FINGER PROTEIN"/>
    <property type="match status" value="1"/>
</dbReference>
<proteinExistence type="predicted"/>
<evidence type="ECO:0000313" key="2">
    <source>
        <dbReference type="Proteomes" id="UP000231279"/>
    </source>
</evidence>
<organism evidence="1 2">
    <name type="scientific">Handroanthus impetiginosus</name>
    <dbReference type="NCBI Taxonomy" id="429701"/>
    <lineage>
        <taxon>Eukaryota</taxon>
        <taxon>Viridiplantae</taxon>
        <taxon>Streptophyta</taxon>
        <taxon>Embryophyta</taxon>
        <taxon>Tracheophyta</taxon>
        <taxon>Spermatophyta</taxon>
        <taxon>Magnoliopsida</taxon>
        <taxon>eudicotyledons</taxon>
        <taxon>Gunneridae</taxon>
        <taxon>Pentapetalae</taxon>
        <taxon>asterids</taxon>
        <taxon>lamiids</taxon>
        <taxon>Lamiales</taxon>
        <taxon>Bignoniaceae</taxon>
        <taxon>Crescentiina</taxon>
        <taxon>Tabebuia alliance</taxon>
        <taxon>Handroanthus</taxon>
    </lineage>
</organism>
<dbReference type="EMBL" id="NKXS01001406">
    <property type="protein sequence ID" value="PIN18748.1"/>
    <property type="molecule type" value="Genomic_DNA"/>
</dbReference>
<sequence length="107" mass="12808">MLYFMKNILTIKNELSVALQRKEQDIVNTILLVGVAKKRSQTTRDTGWDSLIDDMSAFCIKLDIEMLKFDSFLVFREKSKWKVAEYTILHHYRVKVFYKVIDWQLQE</sequence>
<dbReference type="AlphaFoldDB" id="A0A2G9HMI1"/>
<evidence type="ECO:0000313" key="1">
    <source>
        <dbReference type="EMBL" id="PIN18748.1"/>
    </source>
</evidence>
<dbReference type="PANTHER" id="PTHR11697:SF230">
    <property type="entry name" value="ZINC FINGER, MYM DOMAIN CONTAINING 1"/>
    <property type="match status" value="1"/>
</dbReference>
<dbReference type="OrthoDB" id="785612at2759"/>
<protein>
    <submittedName>
        <fullName evidence="1">Uncharacterized protein</fullName>
    </submittedName>
</protein>
<gene>
    <name evidence="1" type="ORF">CDL12_08579</name>
</gene>
<accession>A0A2G9HMI1</accession>
<comment type="caution">
    <text evidence="1">The sequence shown here is derived from an EMBL/GenBank/DDBJ whole genome shotgun (WGS) entry which is preliminary data.</text>
</comment>
<dbReference type="STRING" id="429701.A0A2G9HMI1"/>